<keyword evidence="4" id="KW-1185">Reference proteome</keyword>
<dbReference type="PANTHER" id="PTHR43669">
    <property type="entry name" value="5-KETO-D-GLUCONATE 5-REDUCTASE"/>
    <property type="match status" value="1"/>
</dbReference>
<comment type="caution">
    <text evidence="3">The sequence shown here is derived from an EMBL/GenBank/DDBJ whole genome shotgun (WGS) entry which is preliminary data.</text>
</comment>
<evidence type="ECO:0000256" key="2">
    <source>
        <dbReference type="ARBA" id="ARBA00023002"/>
    </source>
</evidence>
<comment type="similarity">
    <text evidence="1">Belongs to the short-chain dehydrogenases/reductases (SDR) family.</text>
</comment>
<accession>A0ABP7N083</accession>
<keyword evidence="2" id="KW-0560">Oxidoreductase</keyword>
<dbReference type="RefSeq" id="WP_344818444.1">
    <property type="nucleotide sequence ID" value="NZ_BAABCP010000001.1"/>
</dbReference>
<dbReference type="Proteomes" id="UP001501591">
    <property type="component" value="Unassembled WGS sequence"/>
</dbReference>
<name>A0ABP7N083_9MICO</name>
<organism evidence="3 4">
    <name type="scientific">Microbacterium soli</name>
    <dbReference type="NCBI Taxonomy" id="446075"/>
    <lineage>
        <taxon>Bacteria</taxon>
        <taxon>Bacillati</taxon>
        <taxon>Actinomycetota</taxon>
        <taxon>Actinomycetes</taxon>
        <taxon>Micrococcales</taxon>
        <taxon>Microbacteriaceae</taxon>
        <taxon>Microbacterium</taxon>
    </lineage>
</organism>
<evidence type="ECO:0000313" key="3">
    <source>
        <dbReference type="EMBL" id="GAA3933632.1"/>
    </source>
</evidence>
<dbReference type="InterPro" id="IPR002347">
    <property type="entry name" value="SDR_fam"/>
</dbReference>
<dbReference type="PANTHER" id="PTHR43669:SF3">
    <property type="entry name" value="ALCOHOL DEHYDROGENASE, PUTATIVE (AFU_ORTHOLOGUE AFUA_3G03445)-RELATED"/>
    <property type="match status" value="1"/>
</dbReference>
<dbReference type="Gene3D" id="3.40.50.720">
    <property type="entry name" value="NAD(P)-binding Rossmann-like Domain"/>
    <property type="match status" value="1"/>
</dbReference>
<evidence type="ECO:0000256" key="1">
    <source>
        <dbReference type="ARBA" id="ARBA00006484"/>
    </source>
</evidence>
<evidence type="ECO:0000313" key="4">
    <source>
        <dbReference type="Proteomes" id="UP001501591"/>
    </source>
</evidence>
<dbReference type="SUPFAM" id="SSF51735">
    <property type="entry name" value="NAD(P)-binding Rossmann-fold domains"/>
    <property type="match status" value="1"/>
</dbReference>
<dbReference type="Pfam" id="PF13561">
    <property type="entry name" value="adh_short_C2"/>
    <property type="match status" value="1"/>
</dbReference>
<sequence>MSMPQNDTERPGWANATTTLNGMRVLVLGGTGGVGEGVVRALLDDGATVIATSRTRDRLDDLATRIAHPRLSGETLDALASGLDERAAQLAARHGGPFDGVVVSVASWGAQGRKPVLSLTDAEWDEQVAANLTAVFRLYRAFVPHLATAGALIQLNGMSADIPFPGAAGVALTAAAQKSLTRTLAAELGARGPRVYEVILGVIRTRARQEAGIDDAGWIPAAHVGRHVAELVAGTSPLSGDDLHCFADVTRGPQSGTRR</sequence>
<dbReference type="EMBL" id="BAABCP010000001">
    <property type="protein sequence ID" value="GAA3933632.1"/>
    <property type="molecule type" value="Genomic_DNA"/>
</dbReference>
<reference evidence="4" key="1">
    <citation type="journal article" date="2019" name="Int. J. Syst. Evol. Microbiol.">
        <title>The Global Catalogue of Microorganisms (GCM) 10K type strain sequencing project: providing services to taxonomists for standard genome sequencing and annotation.</title>
        <authorList>
            <consortium name="The Broad Institute Genomics Platform"/>
            <consortium name="The Broad Institute Genome Sequencing Center for Infectious Disease"/>
            <person name="Wu L."/>
            <person name="Ma J."/>
        </authorList>
    </citation>
    <scope>NUCLEOTIDE SEQUENCE [LARGE SCALE GENOMIC DNA]</scope>
    <source>
        <strain evidence="4">JCM 17024</strain>
    </source>
</reference>
<protein>
    <submittedName>
        <fullName evidence="3">Uncharacterized protein</fullName>
    </submittedName>
</protein>
<dbReference type="CDD" id="cd05233">
    <property type="entry name" value="SDR_c"/>
    <property type="match status" value="1"/>
</dbReference>
<proteinExistence type="inferred from homology"/>
<dbReference type="InterPro" id="IPR036291">
    <property type="entry name" value="NAD(P)-bd_dom_sf"/>
</dbReference>
<gene>
    <name evidence="3" type="ORF">GCM10022383_10220</name>
</gene>